<dbReference type="RefSeq" id="XP_020435333.1">
    <property type="nucleotide sequence ID" value="XM_020574919.1"/>
</dbReference>
<dbReference type="InParanoid" id="D3B5R8"/>
<evidence type="ECO:0000313" key="2">
    <source>
        <dbReference type="Proteomes" id="UP000001396"/>
    </source>
</evidence>
<organism evidence="1 2">
    <name type="scientific">Heterostelium pallidum (strain ATCC 26659 / Pp 5 / PN500)</name>
    <name type="common">Cellular slime mold</name>
    <name type="synonym">Polysphondylium pallidum</name>
    <dbReference type="NCBI Taxonomy" id="670386"/>
    <lineage>
        <taxon>Eukaryota</taxon>
        <taxon>Amoebozoa</taxon>
        <taxon>Evosea</taxon>
        <taxon>Eumycetozoa</taxon>
        <taxon>Dictyostelia</taxon>
        <taxon>Acytosteliales</taxon>
        <taxon>Acytosteliaceae</taxon>
        <taxon>Heterostelium</taxon>
    </lineage>
</organism>
<dbReference type="EMBL" id="ADBJ01000017">
    <property type="protein sequence ID" value="EFA83216.1"/>
    <property type="molecule type" value="Genomic_DNA"/>
</dbReference>
<gene>
    <name evidence="1" type="ORF">PPL_04006</name>
</gene>
<protein>
    <submittedName>
        <fullName evidence="1">Uncharacterized protein</fullName>
    </submittedName>
</protein>
<dbReference type="Proteomes" id="UP000001396">
    <property type="component" value="Unassembled WGS sequence"/>
</dbReference>
<sequence>MKFLNLFSNSKKKEILKDESCVSETSPSTSPKNITNTLDSSHFDTMCRDYFPKATISKSSGYKLRKAASYSIDDEDDEERVCTFGMGSVLVGCFDSYANHNVSR</sequence>
<reference evidence="1 2" key="1">
    <citation type="journal article" date="2011" name="Genome Res.">
        <title>Phylogeny-wide analysis of social amoeba genomes highlights ancient origins for complex intercellular communication.</title>
        <authorList>
            <person name="Heidel A.J."/>
            <person name="Lawal H.M."/>
            <person name="Felder M."/>
            <person name="Schilde C."/>
            <person name="Helps N.R."/>
            <person name="Tunggal B."/>
            <person name="Rivero F."/>
            <person name="John U."/>
            <person name="Schleicher M."/>
            <person name="Eichinger L."/>
            <person name="Platzer M."/>
            <person name="Noegel A.A."/>
            <person name="Schaap P."/>
            <person name="Gloeckner G."/>
        </authorList>
    </citation>
    <scope>NUCLEOTIDE SEQUENCE [LARGE SCALE GENOMIC DNA]</scope>
    <source>
        <strain evidence="2">ATCC 26659 / Pp 5 / PN500</strain>
    </source>
</reference>
<dbReference type="AlphaFoldDB" id="D3B5R8"/>
<evidence type="ECO:0000313" key="1">
    <source>
        <dbReference type="EMBL" id="EFA83216.1"/>
    </source>
</evidence>
<keyword evidence="2" id="KW-1185">Reference proteome</keyword>
<proteinExistence type="predicted"/>
<accession>D3B5R8</accession>
<name>D3B5R8_HETP5</name>
<dbReference type="GeneID" id="31359493"/>
<comment type="caution">
    <text evidence="1">The sequence shown here is derived from an EMBL/GenBank/DDBJ whole genome shotgun (WGS) entry which is preliminary data.</text>
</comment>